<dbReference type="PANTHER" id="PTHR42869:SF1">
    <property type="entry name" value="SLL0572 PROTEIN"/>
    <property type="match status" value="1"/>
</dbReference>
<evidence type="ECO:0000313" key="2">
    <source>
        <dbReference type="Proteomes" id="UP001208689"/>
    </source>
</evidence>
<accession>A0ABY6I0P9</accession>
<gene>
    <name evidence="1" type="ORF">NEF87_004676</name>
</gene>
<dbReference type="SUPFAM" id="SSF52540">
    <property type="entry name" value="P-loop containing nucleoside triphosphate hydrolases"/>
    <property type="match status" value="1"/>
</dbReference>
<organism evidence="1 2">
    <name type="scientific">Candidatus Lokiarchaeum ossiferum</name>
    <dbReference type="NCBI Taxonomy" id="2951803"/>
    <lineage>
        <taxon>Archaea</taxon>
        <taxon>Promethearchaeati</taxon>
        <taxon>Promethearchaeota</taxon>
        <taxon>Promethearchaeia</taxon>
        <taxon>Promethearchaeales</taxon>
        <taxon>Promethearchaeaceae</taxon>
        <taxon>Candidatus Lokiarchaeum</taxon>
    </lineage>
</organism>
<dbReference type="EMBL" id="CP104013">
    <property type="protein sequence ID" value="UYP48391.1"/>
    <property type="molecule type" value="Genomic_DNA"/>
</dbReference>
<dbReference type="InterPro" id="IPR027417">
    <property type="entry name" value="P-loop_NTPase"/>
</dbReference>
<sequence length="450" mass="50334">MANKKKVVIIGALGFDFHCFNTVFRDNEEYEVCAFTIAGEQNVGTLEEQDRKYPAELAGKLYPNGIPMIIEPRMEAFIKDNGIDEVVFAYSDVPHAEVMHKGSRALSYGANYRIISPKYTQIKSNKPVVAITAVRTGCGKSQVSRAVYRFLQEKGYKVVAVREPMPYGDLIEQTCMRFAEYSDLDKYKCTIEEREEYEPYIEQGLVIYSGVDYQKILDEAEKEADIIVFDGGNNEISFYVPDLMFTVVDPLRPGHEVQFHPGEVNARMCHAFVLNKLNSAKPEDVKIVEENMKILNPKAAVLRTNSLVTVEAGKEGMIDGKNVLVVEDGPTLTHGNMAYGAGMIAAREHNGKVVDPKPYLVGGMKKVFKEFPQLDDIVPAMGYNDEQIKDMEETINAVPADVVIDGSPIDLGKLIKCNKPIVRVDYDIKSLGTPSIESMLEEFIVKFPKN</sequence>
<evidence type="ECO:0008006" key="3">
    <source>
        <dbReference type="Google" id="ProtNLM"/>
    </source>
</evidence>
<name>A0ABY6I0P9_9ARCH</name>
<dbReference type="Proteomes" id="UP001208689">
    <property type="component" value="Chromosome"/>
</dbReference>
<dbReference type="Gene3D" id="3.40.50.300">
    <property type="entry name" value="P-loop containing nucleotide triphosphate hydrolases"/>
    <property type="match status" value="1"/>
</dbReference>
<evidence type="ECO:0000313" key="1">
    <source>
        <dbReference type="EMBL" id="UYP48391.1"/>
    </source>
</evidence>
<protein>
    <recommendedName>
        <fullName evidence="3">GTPase</fullName>
    </recommendedName>
</protein>
<dbReference type="InterPro" id="IPR053199">
    <property type="entry name" value="cDPG_synthetase-like"/>
</dbReference>
<dbReference type="PANTHER" id="PTHR42869">
    <property type="entry name" value="SLL0572 PROTEIN"/>
    <property type="match status" value="1"/>
</dbReference>
<proteinExistence type="predicted"/>
<reference evidence="1" key="1">
    <citation type="submission" date="2022-09" db="EMBL/GenBank/DDBJ databases">
        <title>Actin cytoskeleton and complex cell architecture in an #Asgard archaeon.</title>
        <authorList>
            <person name="Ponce Toledo R.I."/>
            <person name="Schleper C."/>
            <person name="Rodrigues Oliveira T."/>
            <person name="Wollweber F."/>
            <person name="Xu J."/>
            <person name="Rittmann S."/>
            <person name="Klingl A."/>
            <person name="Pilhofer M."/>
        </authorList>
    </citation>
    <scope>NUCLEOTIDE SEQUENCE</scope>
    <source>
        <strain evidence="1">B-35</strain>
    </source>
</reference>
<keyword evidence="2" id="KW-1185">Reference proteome</keyword>